<protein>
    <recommendedName>
        <fullName evidence="4">C2H2-type domain-containing protein</fullName>
    </recommendedName>
</protein>
<evidence type="ECO:0000313" key="2">
    <source>
        <dbReference type="EMBL" id="KAF9526135.1"/>
    </source>
</evidence>
<dbReference type="OrthoDB" id="2576496at2759"/>
<evidence type="ECO:0000313" key="3">
    <source>
        <dbReference type="Proteomes" id="UP000807306"/>
    </source>
</evidence>
<feature type="region of interest" description="Disordered" evidence="1">
    <location>
        <begin position="176"/>
        <end position="217"/>
    </location>
</feature>
<feature type="compositionally biased region" description="Low complexity" evidence="1">
    <location>
        <begin position="325"/>
        <end position="336"/>
    </location>
</feature>
<evidence type="ECO:0000256" key="1">
    <source>
        <dbReference type="SAM" id="MobiDB-lite"/>
    </source>
</evidence>
<proteinExistence type="predicted"/>
<feature type="compositionally biased region" description="Acidic residues" evidence="1">
    <location>
        <begin position="291"/>
        <end position="304"/>
    </location>
</feature>
<feature type="region of interest" description="Disordered" evidence="1">
    <location>
        <begin position="291"/>
        <end position="336"/>
    </location>
</feature>
<name>A0A9P6EBV7_9AGAR</name>
<dbReference type="AlphaFoldDB" id="A0A9P6EBV7"/>
<reference evidence="2" key="1">
    <citation type="submission" date="2020-11" db="EMBL/GenBank/DDBJ databases">
        <authorList>
            <consortium name="DOE Joint Genome Institute"/>
            <person name="Ahrendt S."/>
            <person name="Riley R."/>
            <person name="Andreopoulos W."/>
            <person name="Labutti K."/>
            <person name="Pangilinan J."/>
            <person name="Ruiz-Duenas F.J."/>
            <person name="Barrasa J.M."/>
            <person name="Sanchez-Garcia M."/>
            <person name="Camarero S."/>
            <person name="Miyauchi S."/>
            <person name="Serrano A."/>
            <person name="Linde D."/>
            <person name="Babiker R."/>
            <person name="Drula E."/>
            <person name="Ayuso-Fernandez I."/>
            <person name="Pacheco R."/>
            <person name="Padilla G."/>
            <person name="Ferreira P."/>
            <person name="Barriuso J."/>
            <person name="Kellner H."/>
            <person name="Castanera R."/>
            <person name="Alfaro M."/>
            <person name="Ramirez L."/>
            <person name="Pisabarro A.G."/>
            <person name="Kuo A."/>
            <person name="Tritt A."/>
            <person name="Lipzen A."/>
            <person name="He G."/>
            <person name="Yan M."/>
            <person name="Ng V."/>
            <person name="Cullen D."/>
            <person name="Martin F."/>
            <person name="Rosso M.-N."/>
            <person name="Henrissat B."/>
            <person name="Hibbett D."/>
            <person name="Martinez A.T."/>
            <person name="Grigoriev I.V."/>
        </authorList>
    </citation>
    <scope>NUCLEOTIDE SEQUENCE</scope>
    <source>
        <strain evidence="2">CBS 506.95</strain>
    </source>
</reference>
<dbReference type="EMBL" id="MU157875">
    <property type="protein sequence ID" value="KAF9526135.1"/>
    <property type="molecule type" value="Genomic_DNA"/>
</dbReference>
<sequence length="336" mass="37468">MLTTINLTKENISDISKNVFQPGGYSCDWLVDGKTCKIVLGSWKTYSQHLYQHCQEHHAQRKCQIHWCNILPRSNKFTSVQKLFEHVEKHLEKSPLHCPIRDCESTFTYSTRSRSVTDHFLEVHLPLLGTSVALPSDVFAPTLFPVHLDLPQPPNLPGNIFKCSILTGEVANTRSTSSWESFGSQAPTPSQMPSTPQKRRMLPAKLAPTEDKPRGPTIIEFDNLTPTLDKDKNWIGSLKGCALIRGKGQSVDISRPQPTLTKDFHSIVIPPRSIFFDVYAQQYEEKYGPVELDDEAEAEAEEQAGDPMVVDQTNGRNPTFPPVAPSQAASSSTSAL</sequence>
<dbReference type="Proteomes" id="UP000807306">
    <property type="component" value="Unassembled WGS sequence"/>
</dbReference>
<gene>
    <name evidence="2" type="ORF">CPB83DRAFT_858399</name>
</gene>
<feature type="compositionally biased region" description="Polar residues" evidence="1">
    <location>
        <begin position="176"/>
        <end position="196"/>
    </location>
</feature>
<organism evidence="2 3">
    <name type="scientific">Crepidotus variabilis</name>
    <dbReference type="NCBI Taxonomy" id="179855"/>
    <lineage>
        <taxon>Eukaryota</taxon>
        <taxon>Fungi</taxon>
        <taxon>Dikarya</taxon>
        <taxon>Basidiomycota</taxon>
        <taxon>Agaricomycotina</taxon>
        <taxon>Agaricomycetes</taxon>
        <taxon>Agaricomycetidae</taxon>
        <taxon>Agaricales</taxon>
        <taxon>Agaricineae</taxon>
        <taxon>Crepidotaceae</taxon>
        <taxon>Crepidotus</taxon>
    </lineage>
</organism>
<comment type="caution">
    <text evidence="2">The sequence shown here is derived from an EMBL/GenBank/DDBJ whole genome shotgun (WGS) entry which is preliminary data.</text>
</comment>
<accession>A0A9P6EBV7</accession>
<keyword evidence="3" id="KW-1185">Reference proteome</keyword>
<evidence type="ECO:0008006" key="4">
    <source>
        <dbReference type="Google" id="ProtNLM"/>
    </source>
</evidence>